<keyword evidence="2" id="KW-1185">Reference proteome</keyword>
<sequence>MIESIDSFEIAARMRPAGEAYGGLSRTTTGSGRRTAAGRLLDDHFPGRPSVAVDHGTALLACECGELGCRPLMARVTVTPGPVTWDSFGQPHRTRRDCTAFGPFRFDHEQYEAAPRALVAEADPEPGNLV</sequence>
<gene>
    <name evidence="1" type="ORF">SAMN05216251_102518</name>
</gene>
<dbReference type="EMBL" id="FONG01000002">
    <property type="protein sequence ID" value="SFE33231.1"/>
    <property type="molecule type" value="Genomic_DNA"/>
</dbReference>
<proteinExistence type="predicted"/>
<accession>A0A1I1ZNH0</accession>
<name>A0A1I1ZNH0_9ACTN</name>
<evidence type="ECO:0000313" key="2">
    <source>
        <dbReference type="Proteomes" id="UP000199323"/>
    </source>
</evidence>
<dbReference type="AlphaFoldDB" id="A0A1I1ZNH0"/>
<organism evidence="1 2">
    <name type="scientific">Actinacidiphila alni</name>
    <dbReference type="NCBI Taxonomy" id="380248"/>
    <lineage>
        <taxon>Bacteria</taxon>
        <taxon>Bacillati</taxon>
        <taxon>Actinomycetota</taxon>
        <taxon>Actinomycetes</taxon>
        <taxon>Kitasatosporales</taxon>
        <taxon>Streptomycetaceae</taxon>
        <taxon>Actinacidiphila</taxon>
    </lineage>
</organism>
<dbReference type="Proteomes" id="UP000199323">
    <property type="component" value="Unassembled WGS sequence"/>
</dbReference>
<evidence type="ECO:0000313" key="1">
    <source>
        <dbReference type="EMBL" id="SFE33231.1"/>
    </source>
</evidence>
<reference evidence="1 2" key="1">
    <citation type="submission" date="2016-10" db="EMBL/GenBank/DDBJ databases">
        <authorList>
            <person name="de Groot N.N."/>
        </authorList>
    </citation>
    <scope>NUCLEOTIDE SEQUENCE [LARGE SCALE GENOMIC DNA]</scope>
    <source>
        <strain evidence="1 2">CGMCC 4.3510</strain>
    </source>
</reference>
<dbReference type="STRING" id="380248.SAMN05216251_102518"/>
<protein>
    <submittedName>
        <fullName evidence="1">Uncharacterized protein</fullName>
    </submittedName>
</protein>